<dbReference type="InterPro" id="IPR007835">
    <property type="entry name" value="MOFRL"/>
</dbReference>
<organism evidence="3">
    <name type="scientific">Leptospira borgpetersenii serovar Ballum</name>
    <dbReference type="NCBI Taxonomy" id="280505"/>
    <lineage>
        <taxon>Bacteria</taxon>
        <taxon>Pseudomonadati</taxon>
        <taxon>Spirochaetota</taxon>
        <taxon>Spirochaetia</taxon>
        <taxon>Leptospirales</taxon>
        <taxon>Leptospiraceae</taxon>
        <taxon>Leptospira</taxon>
    </lineage>
</organism>
<evidence type="ECO:0000259" key="1">
    <source>
        <dbReference type="Pfam" id="PF05161"/>
    </source>
</evidence>
<dbReference type="RefSeq" id="WP_002730924.1">
    <property type="nucleotide sequence ID" value="NZ_CP012029.1"/>
</dbReference>
<dbReference type="InterPro" id="IPR038614">
    <property type="entry name" value="GK_N_sf"/>
</dbReference>
<evidence type="ECO:0000259" key="2">
    <source>
        <dbReference type="Pfam" id="PF13660"/>
    </source>
</evidence>
<sequence length="453" mass="48627">MPRLSFLQSGNIDVHSPQSILFHLGGMAIRKSLPGAAVRKFLLEHKPSGRILLLSVGKAAEEMAQAAYEVLRPQIFAGIILTKYGHSSGKKFPPLEILEAGHPIPDVNSVLGGMKILEFCSHLQPEDTALVLLSGGGSALMEVPAPGLDLEDLIVWNSKLLASGANIQDINTIRILLSSIKGGGLLSKILPSKSITLILSDVLGNDLSKVASGPTINSIIEKKSILRIFKQYNLSIEPKIKAVLRKKTKLAPESLKRENDSESLGKIDNTKGFIKIDSQRNIVYCIGNITQAIESVQEECRNLNIPVLFLTSSLSCEAKEAGFFLGSIARENIKTTTSPLLILCGGETTVTHDGSGKGGRNQELALAFSQQISDCKGITLLSLATDGTDGPTDAAGAIVDGTTWKKISKTNDARISLKTHNSYEVLKRADSLVFTGATGTNVNDIQLLWMNPN</sequence>
<dbReference type="Proteomes" id="UP000058857">
    <property type="component" value="Chromosome 1"/>
</dbReference>
<dbReference type="Pfam" id="PF13660">
    <property type="entry name" value="DUF4147"/>
    <property type="match status" value="1"/>
</dbReference>
<protein>
    <submittedName>
        <fullName evidence="3">MOFRL family protein</fullName>
    </submittedName>
</protein>
<evidence type="ECO:0000313" key="4">
    <source>
        <dbReference type="Proteomes" id="UP000058857"/>
    </source>
</evidence>
<dbReference type="PANTHER" id="PTHR12227:SF0">
    <property type="entry name" value="GLYCERATE KINASE"/>
    <property type="match status" value="1"/>
</dbReference>
<dbReference type="GeneID" id="61173806"/>
<dbReference type="GO" id="GO:0005737">
    <property type="term" value="C:cytoplasm"/>
    <property type="evidence" value="ECO:0007669"/>
    <property type="project" value="TreeGrafter"/>
</dbReference>
<dbReference type="PATRIC" id="fig|280505.15.peg.835"/>
<dbReference type="InterPro" id="IPR039760">
    <property type="entry name" value="MOFRL_protein"/>
</dbReference>
<feature type="domain" description="MOFRL-associated" evidence="2">
    <location>
        <begin position="28"/>
        <end position="244"/>
    </location>
</feature>
<dbReference type="InterPro" id="IPR037035">
    <property type="entry name" value="GK-like_C_sf"/>
</dbReference>
<dbReference type="Gene3D" id="3.40.50.10180">
    <property type="entry name" value="Glycerate kinase, MOFRL-like N-terminal domain"/>
    <property type="match status" value="1"/>
</dbReference>
<dbReference type="Pfam" id="PF05161">
    <property type="entry name" value="MOFRL"/>
    <property type="match status" value="1"/>
</dbReference>
<feature type="domain" description="MOFRL" evidence="1">
    <location>
        <begin position="341"/>
        <end position="444"/>
    </location>
</feature>
<dbReference type="GO" id="GO:0008887">
    <property type="term" value="F:glycerate kinase activity"/>
    <property type="evidence" value="ECO:0007669"/>
    <property type="project" value="InterPro"/>
</dbReference>
<dbReference type="InterPro" id="IPR025286">
    <property type="entry name" value="MOFRL_assoc_dom"/>
</dbReference>
<dbReference type="Gene3D" id="3.40.1480.10">
    <property type="entry name" value="MOFRL domain"/>
    <property type="match status" value="1"/>
</dbReference>
<accession>A0A0E3B086</accession>
<gene>
    <name evidence="3" type="ORF">LBBP_00860</name>
</gene>
<name>A0A0E3B086_LEPBO</name>
<proteinExistence type="predicted"/>
<dbReference type="AlphaFoldDB" id="A0A0E3B086"/>
<dbReference type="EMBL" id="CP012029">
    <property type="protein sequence ID" value="ALO25182.1"/>
    <property type="molecule type" value="Genomic_DNA"/>
</dbReference>
<dbReference type="SUPFAM" id="SSF82544">
    <property type="entry name" value="GckA/TtuD-like"/>
    <property type="match status" value="1"/>
</dbReference>
<dbReference type="PANTHER" id="PTHR12227">
    <property type="entry name" value="GLYCERATE KINASE"/>
    <property type="match status" value="1"/>
</dbReference>
<reference evidence="3 4" key="1">
    <citation type="journal article" date="2015" name="PLoS Negl. Trop. Dis.">
        <title>Distribution of Plasmids in Distinct Leptospira Pathogenic Species.</title>
        <authorList>
            <person name="Wang Y."/>
            <person name="Zhuang X."/>
            <person name="Zhong Y."/>
            <person name="Zhang C."/>
            <person name="Zhang Y."/>
            <person name="Zeng L."/>
            <person name="Zhu Y."/>
            <person name="He P."/>
            <person name="Dong K."/>
            <person name="Pal U."/>
            <person name="Guo X."/>
            <person name="Qin J."/>
        </authorList>
    </citation>
    <scope>NUCLEOTIDE SEQUENCE [LARGE SCALE GENOMIC DNA]</scope>
    <source>
        <strain evidence="3 4">56604</strain>
    </source>
</reference>
<evidence type="ECO:0000313" key="3">
    <source>
        <dbReference type="EMBL" id="ALO25182.1"/>
    </source>
</evidence>